<evidence type="ECO:0000256" key="1">
    <source>
        <dbReference type="ARBA" id="ARBA00008676"/>
    </source>
</evidence>
<evidence type="ECO:0000256" key="2">
    <source>
        <dbReference type="ARBA" id="ARBA00011424"/>
    </source>
</evidence>
<comment type="caution">
    <text evidence="6">The sequence shown here is derived from an EMBL/GenBank/DDBJ whole genome shotgun (WGS) entry which is preliminary data.</text>
</comment>
<comment type="similarity">
    <text evidence="1">Belongs to the PanB family.</text>
</comment>
<protein>
    <recommendedName>
        <fullName evidence="3">3-methyl-2-oxobutanoate hydroxymethyltransferase</fullName>
        <ecNumber evidence="3">2.1.2.11</ecNumber>
    </recommendedName>
</protein>
<evidence type="ECO:0000313" key="6">
    <source>
        <dbReference type="EMBL" id="MBO0333176.1"/>
    </source>
</evidence>
<organism evidence="6 7">
    <name type="scientific">Sneathiella sedimenti</name>
    <dbReference type="NCBI Taxonomy" id="2816034"/>
    <lineage>
        <taxon>Bacteria</taxon>
        <taxon>Pseudomonadati</taxon>
        <taxon>Pseudomonadota</taxon>
        <taxon>Alphaproteobacteria</taxon>
        <taxon>Sneathiellales</taxon>
        <taxon>Sneathiellaceae</taxon>
        <taxon>Sneathiella</taxon>
    </lineage>
</organism>
<dbReference type="Proteomes" id="UP000664761">
    <property type="component" value="Unassembled WGS sequence"/>
</dbReference>
<dbReference type="InterPro" id="IPR003700">
    <property type="entry name" value="Pantoate_hydroxy_MeTrfase"/>
</dbReference>
<evidence type="ECO:0000256" key="5">
    <source>
        <dbReference type="ARBA" id="ARBA00022679"/>
    </source>
</evidence>
<evidence type="ECO:0000256" key="4">
    <source>
        <dbReference type="ARBA" id="ARBA00022655"/>
    </source>
</evidence>
<dbReference type="SUPFAM" id="SSF51621">
    <property type="entry name" value="Phosphoenolpyruvate/pyruvate domain"/>
    <property type="match status" value="1"/>
</dbReference>
<name>A0ABS3F4X5_9PROT</name>
<gene>
    <name evidence="6" type="ORF">J0X12_06115</name>
</gene>
<dbReference type="EC" id="2.1.2.11" evidence="3"/>
<dbReference type="RefSeq" id="WP_207043304.1">
    <property type="nucleotide sequence ID" value="NZ_JAFLNC010000002.1"/>
</dbReference>
<dbReference type="Gene3D" id="3.20.20.60">
    <property type="entry name" value="Phosphoenolpyruvate-binding domains"/>
    <property type="match status" value="1"/>
</dbReference>
<keyword evidence="4" id="KW-0566">Pantothenate biosynthesis</keyword>
<keyword evidence="5" id="KW-0808">Transferase</keyword>
<keyword evidence="7" id="KW-1185">Reference proteome</keyword>
<dbReference type="PANTHER" id="PTHR20881">
    <property type="entry name" value="3-METHYL-2-OXOBUTANOATE HYDROXYMETHYLTRANSFERASE"/>
    <property type="match status" value="1"/>
</dbReference>
<evidence type="ECO:0000313" key="7">
    <source>
        <dbReference type="Proteomes" id="UP000664761"/>
    </source>
</evidence>
<accession>A0ABS3F4X5</accession>
<dbReference type="InterPro" id="IPR040442">
    <property type="entry name" value="Pyrv_kinase-like_dom_sf"/>
</dbReference>
<dbReference type="InterPro" id="IPR015813">
    <property type="entry name" value="Pyrv/PenolPyrv_kinase-like_dom"/>
</dbReference>
<evidence type="ECO:0000256" key="3">
    <source>
        <dbReference type="ARBA" id="ARBA00012618"/>
    </source>
</evidence>
<dbReference type="PANTHER" id="PTHR20881:SF0">
    <property type="entry name" value="3-METHYL-2-OXOBUTANOATE HYDROXYMETHYLTRANSFERASE"/>
    <property type="match status" value="1"/>
</dbReference>
<dbReference type="EMBL" id="JAFLNC010000002">
    <property type="protein sequence ID" value="MBO0333176.1"/>
    <property type="molecule type" value="Genomic_DNA"/>
</dbReference>
<dbReference type="Pfam" id="PF02548">
    <property type="entry name" value="Pantoate_transf"/>
    <property type="match status" value="1"/>
</dbReference>
<sequence length="293" mass="32174">MEKQSETSSPPQDLKRVVTMAGDVCLRNYTVRDIRDLKGKKQLTQILAFTPDEAAAAEAAGIDLINVRWNPLDPRESFAICNAAPRTFTTFCMPLTLCTSEQEALRIGFEAMEGGGDGIYCAWSLKFIEAMAKAGIPVQGHAGLVPRRSTWTGGLRAVGKTVAEAESIFNDFKNLEQAGAWSVECEVIPHRILSELTKRTSLVTVSLGSGDGGDVQFLFAQDILGDGPGPFPRHAKIYRDFHKMRQDMQKERIAAFSEFAADIRSGEYPAPENIVEIDDAVIEEFLARHPLPG</sequence>
<reference evidence="6 7" key="1">
    <citation type="submission" date="2021-03" db="EMBL/GenBank/DDBJ databases">
        <title>Sneathiella sp. CAU 1612 isolated from Kang Won-do.</title>
        <authorList>
            <person name="Kim W."/>
        </authorList>
    </citation>
    <scope>NUCLEOTIDE SEQUENCE [LARGE SCALE GENOMIC DNA]</scope>
    <source>
        <strain evidence="6 7">CAU 1612</strain>
    </source>
</reference>
<comment type="subunit">
    <text evidence="2">Homodecamer; pentamer of dimers.</text>
</comment>
<proteinExistence type="inferred from homology"/>